<proteinExistence type="predicted"/>
<organism evidence="4 6">
    <name type="scientific">Sulfitobacter porphyrae</name>
    <dbReference type="NCBI Taxonomy" id="1246864"/>
    <lineage>
        <taxon>Bacteria</taxon>
        <taxon>Pseudomonadati</taxon>
        <taxon>Pseudomonadota</taxon>
        <taxon>Alphaproteobacteria</taxon>
        <taxon>Rhodobacterales</taxon>
        <taxon>Roseobacteraceae</taxon>
        <taxon>Sulfitobacter</taxon>
    </lineage>
</organism>
<feature type="domain" description="RNase NYN" evidence="2">
    <location>
        <begin position="98"/>
        <end position="202"/>
    </location>
</feature>
<reference evidence="4" key="1">
    <citation type="journal article" date="2014" name="Int. J. Syst. Evol. Microbiol.">
        <title>Complete genome of a new Firmicutes species belonging to the dominant human colonic microbiota ('Ruminococcus bicirculans') reveals two chromosomes and a selective capacity to utilize plant glucans.</title>
        <authorList>
            <consortium name="NISC Comparative Sequencing Program"/>
            <person name="Wegmann U."/>
            <person name="Louis P."/>
            <person name="Goesmann A."/>
            <person name="Henrissat B."/>
            <person name="Duncan S.H."/>
            <person name="Flint H.J."/>
        </authorList>
    </citation>
    <scope>NUCLEOTIDE SEQUENCE</scope>
    <source>
        <strain evidence="4">NBRC 109054</strain>
    </source>
</reference>
<evidence type="ECO:0000259" key="2">
    <source>
        <dbReference type="Pfam" id="PF11977"/>
    </source>
</evidence>
<feature type="transmembrane region" description="Helical" evidence="1">
    <location>
        <begin position="60"/>
        <end position="78"/>
    </location>
</feature>
<dbReference type="EMBL" id="JBHSWG010000001">
    <property type="protein sequence ID" value="MFC6758260.1"/>
    <property type="molecule type" value="Genomic_DNA"/>
</dbReference>
<feature type="transmembrane region" description="Helical" evidence="1">
    <location>
        <begin position="12"/>
        <end position="30"/>
    </location>
</feature>
<evidence type="ECO:0000256" key="1">
    <source>
        <dbReference type="SAM" id="Phobius"/>
    </source>
</evidence>
<protein>
    <recommendedName>
        <fullName evidence="2">RNase NYN domain-containing protein</fullName>
    </recommendedName>
</protein>
<dbReference type="EMBL" id="JBHSWG010000002">
    <property type="protein sequence ID" value="MFC6761311.1"/>
    <property type="molecule type" value="Genomic_DNA"/>
</dbReference>
<evidence type="ECO:0000313" key="5">
    <source>
        <dbReference type="EMBL" id="MFC6761311.1"/>
    </source>
</evidence>
<evidence type="ECO:0000313" key="3">
    <source>
        <dbReference type="EMBL" id="MFC6758260.1"/>
    </source>
</evidence>
<comment type="caution">
    <text evidence="4">The sequence shown here is derived from an EMBL/GenBank/DDBJ whole genome shotgun (WGS) entry which is preliminary data.</text>
</comment>
<dbReference type="EMBL" id="JBHSWG010000001">
    <property type="protein sequence ID" value="MFC6761276.1"/>
    <property type="molecule type" value="Genomic_DNA"/>
</dbReference>
<reference evidence="4" key="3">
    <citation type="submission" date="2024-09" db="EMBL/GenBank/DDBJ databases">
        <authorList>
            <person name="Sun Q."/>
            <person name="Mori K."/>
        </authorList>
    </citation>
    <scope>NUCLEOTIDE SEQUENCE</scope>
    <source>
        <strain evidence="4">NBRC 109054</strain>
    </source>
</reference>
<dbReference type="InterPro" id="IPR021869">
    <property type="entry name" value="RNase_Zc3h12_NYN"/>
</dbReference>
<evidence type="ECO:0000313" key="6">
    <source>
        <dbReference type="Proteomes" id="UP001596353"/>
    </source>
</evidence>
<keyword evidence="1" id="KW-0472">Membrane</keyword>
<gene>
    <name evidence="3" type="ORF">ACFQFQ_00025</name>
    <name evidence="4" type="ORF">ACFQFQ_20355</name>
    <name evidence="5" type="ORF">ACFQFQ_20630</name>
</gene>
<evidence type="ECO:0000313" key="4">
    <source>
        <dbReference type="EMBL" id="MFC6761276.1"/>
    </source>
</evidence>
<dbReference type="Proteomes" id="UP001596353">
    <property type="component" value="Unassembled WGS sequence"/>
</dbReference>
<keyword evidence="1" id="KW-1133">Transmembrane helix</keyword>
<accession>A0ABW2B7T7</accession>
<keyword evidence="6" id="KW-1185">Reference proteome</keyword>
<sequence>MDVLASLTPLQILTPVVLALAAFGYVRCLATALWQTLLGTAALAAILSLSYPFIAANAWGWGGAAVLVLGAVALSRLGRPPAPVAPPSETVAASDRMDIVIDGTNVLYWDGEVAELASLRLVVSALLKRKYAPVVFLDASSRHHLKDKSLTEKDFAKALGLPQNRVMVCPAGTEADAFLLKYARENNMPVVSNDQFRDRAQIAGKLRLVRGIFAKGKPIFESL</sequence>
<name>A0ABW2B7T7_9RHOB</name>
<reference evidence="6" key="2">
    <citation type="journal article" date="2019" name="Int. J. Syst. Evol. Microbiol.">
        <title>The Global Catalogue of Microorganisms (GCM) 10K type strain sequencing project: providing services to taxonomists for standard genome sequencing and annotation.</title>
        <authorList>
            <consortium name="The Broad Institute Genomics Platform"/>
            <consortium name="The Broad Institute Genome Sequencing Center for Infectious Disease"/>
            <person name="Wu L."/>
            <person name="Ma J."/>
        </authorList>
    </citation>
    <scope>NUCLEOTIDE SEQUENCE [LARGE SCALE GENOMIC DNA]</scope>
    <source>
        <strain evidence="6">CCUG 66188</strain>
    </source>
</reference>
<feature type="transmembrane region" description="Helical" evidence="1">
    <location>
        <begin position="37"/>
        <end position="54"/>
    </location>
</feature>
<dbReference type="Pfam" id="PF11977">
    <property type="entry name" value="RNase_Zc3h12a"/>
    <property type="match status" value="1"/>
</dbReference>
<dbReference type="Gene3D" id="3.40.50.11980">
    <property type="match status" value="1"/>
</dbReference>
<keyword evidence="1" id="KW-0812">Transmembrane</keyword>